<evidence type="ECO:0000313" key="3">
    <source>
        <dbReference type="Proteomes" id="UP001403385"/>
    </source>
</evidence>
<dbReference type="EMBL" id="JBDKWZ010000016">
    <property type="protein sequence ID" value="MEN7550735.1"/>
    <property type="molecule type" value="Genomic_DNA"/>
</dbReference>
<gene>
    <name evidence="2" type="ORF">AAG747_22635</name>
</gene>
<organism evidence="2 3">
    <name type="scientific">Rapidithrix thailandica</name>
    <dbReference type="NCBI Taxonomy" id="413964"/>
    <lineage>
        <taxon>Bacteria</taxon>
        <taxon>Pseudomonadati</taxon>
        <taxon>Bacteroidota</taxon>
        <taxon>Cytophagia</taxon>
        <taxon>Cytophagales</taxon>
        <taxon>Flammeovirgaceae</taxon>
        <taxon>Rapidithrix</taxon>
    </lineage>
</organism>
<feature type="chain" id="PRO_5043555664" evidence="1">
    <location>
        <begin position="20"/>
        <end position="284"/>
    </location>
</feature>
<reference evidence="2 3" key="1">
    <citation type="submission" date="2024-04" db="EMBL/GenBank/DDBJ databases">
        <title>Novel genus in family Flammeovirgaceae.</title>
        <authorList>
            <person name="Nguyen T.H."/>
            <person name="Vuong T.Q."/>
            <person name="Le H."/>
            <person name="Kim S.-G."/>
        </authorList>
    </citation>
    <scope>NUCLEOTIDE SEQUENCE [LARGE SCALE GENOMIC DNA]</scope>
    <source>
        <strain evidence="2 3">JCM 23209</strain>
    </source>
</reference>
<dbReference type="Proteomes" id="UP001403385">
    <property type="component" value="Unassembled WGS sequence"/>
</dbReference>
<dbReference type="AlphaFoldDB" id="A0AAW9S6C6"/>
<accession>A0AAW9S6C6</accession>
<proteinExistence type="predicted"/>
<sequence>MRKYLLIFLSLFFSLPVFSQKNKGGNLLIKEVFEKADKICELKNYTDQKTIHMGTYAHFDFLKMKPDYKIPPTTSPREYFEVYRDRKNRITRINQYSKDHYFQNNDFYLYYVEGITFMICYTYHYASREKENFDEPGMWVGGFFVLVDEQAYYFSLTRYYVDDGALPMNTLYNIMELRSDLRPIKKLKIFESKILYRTWMVYKKENNNFLDFEYLEVFEQTSIPNNIEKYSLTNLYQLFNIEDVYNPDFFPITGGQELIEVGRLYPDQYDDGQYLWLNGMYQYK</sequence>
<name>A0AAW9S6C6_9BACT</name>
<evidence type="ECO:0000313" key="2">
    <source>
        <dbReference type="EMBL" id="MEN7550735.1"/>
    </source>
</evidence>
<keyword evidence="1" id="KW-0732">Signal</keyword>
<dbReference type="RefSeq" id="WP_346823517.1">
    <property type="nucleotide sequence ID" value="NZ_JBDKWZ010000016.1"/>
</dbReference>
<evidence type="ECO:0000256" key="1">
    <source>
        <dbReference type="SAM" id="SignalP"/>
    </source>
</evidence>
<keyword evidence="3" id="KW-1185">Reference proteome</keyword>
<comment type="caution">
    <text evidence="2">The sequence shown here is derived from an EMBL/GenBank/DDBJ whole genome shotgun (WGS) entry which is preliminary data.</text>
</comment>
<feature type="signal peptide" evidence="1">
    <location>
        <begin position="1"/>
        <end position="19"/>
    </location>
</feature>
<protein>
    <submittedName>
        <fullName evidence="2">Uncharacterized protein</fullName>
    </submittedName>
</protein>